<reference evidence="1 2" key="1">
    <citation type="journal article" date="2014" name="Mol. Ecol.">
        <title>Evolution of Synechococcus.</title>
        <authorList>
            <person name="Dvorak P."/>
            <person name="Casamatta D."/>
            <person name="Hasler P."/>
            <person name="Poulickova A."/>
            <person name="Ondrej V."/>
            <person name="Sanges R."/>
        </authorList>
    </citation>
    <scope>NUCLEOTIDE SEQUENCE [LARGE SCALE GENOMIC DNA]</scope>
    <source>
        <strain evidence="1 2">CAUP A 1101</strain>
    </source>
</reference>
<dbReference type="RefSeq" id="WP_036531523.1">
    <property type="nucleotide sequence ID" value="NZ_JJML01000008.1"/>
</dbReference>
<proteinExistence type="predicted"/>
<organism evidence="1 2">
    <name type="scientific">Neosynechococcus sphagnicola sy1</name>
    <dbReference type="NCBI Taxonomy" id="1497020"/>
    <lineage>
        <taxon>Bacteria</taxon>
        <taxon>Bacillati</taxon>
        <taxon>Cyanobacteriota</taxon>
        <taxon>Cyanophyceae</taxon>
        <taxon>Neosynechococcales</taxon>
        <taxon>Neosynechococcaceae</taxon>
        <taxon>Neosynechococcus</taxon>
    </lineage>
</organism>
<evidence type="ECO:0000313" key="1">
    <source>
        <dbReference type="EMBL" id="KGF73420.1"/>
    </source>
</evidence>
<dbReference type="AlphaFoldDB" id="A0A098TM78"/>
<dbReference type="STRING" id="1497020.DO97_20295"/>
<keyword evidence="2" id="KW-1185">Reference proteome</keyword>
<accession>A0A098TM78</accession>
<dbReference type="EMBL" id="JJML01000008">
    <property type="protein sequence ID" value="KGF73420.1"/>
    <property type="molecule type" value="Genomic_DNA"/>
</dbReference>
<dbReference type="InterPro" id="IPR054637">
    <property type="entry name" value="Asr1405_Asl0597-like"/>
</dbReference>
<comment type="caution">
    <text evidence="1">The sequence shown here is derived from an EMBL/GenBank/DDBJ whole genome shotgun (WGS) entry which is preliminary data.</text>
</comment>
<sequence length="82" mass="9190">MNSSSLNSQIGQVVSIPRCDRWQAYQRLQELSIPCCCTEDGSLRVSIESPGGALQLWSVVQQLTASRPKLVYYLEQCWQLAA</sequence>
<dbReference type="OrthoDB" id="515027at2"/>
<gene>
    <name evidence="1" type="ORF">DO97_20295</name>
</gene>
<dbReference type="Proteomes" id="UP000030170">
    <property type="component" value="Unassembled WGS sequence"/>
</dbReference>
<protein>
    <submittedName>
        <fullName evidence="1">Uncharacterized protein</fullName>
    </submittedName>
</protein>
<name>A0A098TM78_9CYAN</name>
<dbReference type="NCBIfam" id="NF045598">
    <property type="entry name" value="asr1405_asl0597"/>
    <property type="match status" value="1"/>
</dbReference>
<evidence type="ECO:0000313" key="2">
    <source>
        <dbReference type="Proteomes" id="UP000030170"/>
    </source>
</evidence>